<reference evidence="2 3" key="1">
    <citation type="journal article" date="2007" name="Nature">
        <title>Genome of the marsupial Monodelphis domestica reveals innovation in non-coding sequences.</title>
        <authorList>
            <person name="Mikkelsen T.S."/>
            <person name="Wakefield M.J."/>
            <person name="Aken B."/>
            <person name="Amemiya C.T."/>
            <person name="Chang J.L."/>
            <person name="Duke S."/>
            <person name="Garber M."/>
            <person name="Gentles A.J."/>
            <person name="Goodstadt L."/>
            <person name="Heger A."/>
            <person name="Jurka J."/>
            <person name="Kamal M."/>
            <person name="Mauceli E."/>
            <person name="Searle S.M."/>
            <person name="Sharpe T."/>
            <person name="Baker M.L."/>
            <person name="Batzer M.A."/>
            <person name="Benos P.V."/>
            <person name="Belov K."/>
            <person name="Clamp M."/>
            <person name="Cook A."/>
            <person name="Cuff J."/>
            <person name="Das R."/>
            <person name="Davidow L."/>
            <person name="Deakin J.E."/>
            <person name="Fazzari M.J."/>
            <person name="Glass J.L."/>
            <person name="Grabherr M."/>
            <person name="Greally J.M."/>
            <person name="Gu W."/>
            <person name="Hore T.A."/>
            <person name="Huttley G.A."/>
            <person name="Kleber M."/>
            <person name="Jirtle R.L."/>
            <person name="Koina E."/>
            <person name="Lee J.T."/>
            <person name="Mahony S."/>
            <person name="Marra M.A."/>
            <person name="Miller R.D."/>
            <person name="Nicholls R.D."/>
            <person name="Oda M."/>
            <person name="Papenfuss A.T."/>
            <person name="Parra Z.E."/>
            <person name="Pollock D.D."/>
            <person name="Ray D.A."/>
            <person name="Schein J.E."/>
            <person name="Speed T.P."/>
            <person name="Thompson K."/>
            <person name="VandeBerg J.L."/>
            <person name="Wade C.M."/>
            <person name="Walker J.A."/>
            <person name="Waters P.D."/>
            <person name="Webber C."/>
            <person name="Weidman J.R."/>
            <person name="Xie X."/>
            <person name="Zody M.C."/>
            <person name="Baldwin J."/>
            <person name="Abdouelleil A."/>
            <person name="Abdulkadir J."/>
            <person name="Abebe A."/>
            <person name="Abera B."/>
            <person name="Abreu J."/>
            <person name="Acer S.C."/>
            <person name="Aftuck L."/>
            <person name="Alexander A."/>
            <person name="An P."/>
            <person name="Anderson E."/>
            <person name="Anderson S."/>
            <person name="Arachi H."/>
            <person name="Azer M."/>
            <person name="Bachantsang P."/>
            <person name="Barry A."/>
            <person name="Bayul T."/>
            <person name="Berlin A."/>
            <person name="Bessette D."/>
            <person name="Bloom T."/>
            <person name="Bloom T."/>
            <person name="Boguslavskiy L."/>
            <person name="Bonnet C."/>
            <person name="Boukhgalter B."/>
            <person name="Bourzgui I."/>
            <person name="Brown A."/>
            <person name="Cahill P."/>
            <person name="Channer S."/>
            <person name="Cheshatsang Y."/>
            <person name="Chuda L."/>
            <person name="Citroen M."/>
            <person name="Collymore A."/>
            <person name="Cooke P."/>
            <person name="Costello M."/>
            <person name="D'Aco K."/>
            <person name="Daza R."/>
            <person name="De Haan G."/>
            <person name="DeGray S."/>
            <person name="DeMaso C."/>
            <person name="Dhargay N."/>
            <person name="Dooley K."/>
            <person name="Dooley E."/>
            <person name="Doricent M."/>
            <person name="Dorje P."/>
            <person name="Dorjee K."/>
            <person name="Dupes A."/>
            <person name="Elong R."/>
            <person name="Falk J."/>
            <person name="Farina A."/>
            <person name="Faro S."/>
            <person name="Ferguson D."/>
            <person name="Fisher S."/>
            <person name="Foley C.D."/>
            <person name="Franke A."/>
            <person name="Friedrich D."/>
            <person name="Gadbois L."/>
            <person name="Gearin G."/>
            <person name="Gearin C.R."/>
            <person name="Giannoukos G."/>
            <person name="Goode T."/>
            <person name="Graham J."/>
            <person name="Grandbois E."/>
            <person name="Grewal S."/>
            <person name="Gyaltsen K."/>
            <person name="Hafez N."/>
            <person name="Hagos B."/>
            <person name="Hall J."/>
            <person name="Henson C."/>
            <person name="Hollinger A."/>
            <person name="Honan T."/>
            <person name="Huard M.D."/>
            <person name="Hughes L."/>
            <person name="Hurhula B."/>
            <person name="Husby M.E."/>
            <person name="Kamat A."/>
            <person name="Kanga B."/>
            <person name="Kashin S."/>
            <person name="Khazanovich D."/>
            <person name="Kisner P."/>
            <person name="Lance K."/>
            <person name="Lara M."/>
            <person name="Lee W."/>
            <person name="Lennon N."/>
            <person name="Letendre F."/>
            <person name="LeVine R."/>
            <person name="Lipovsky A."/>
            <person name="Liu X."/>
            <person name="Liu J."/>
            <person name="Liu S."/>
            <person name="Lokyitsang T."/>
            <person name="Lokyitsang Y."/>
            <person name="Lubonja R."/>
            <person name="Lui A."/>
            <person name="MacDonald P."/>
            <person name="Magnisalis V."/>
            <person name="Maru K."/>
            <person name="Matthews C."/>
            <person name="McCusker W."/>
            <person name="McDonough S."/>
            <person name="Mehta T."/>
            <person name="Meldrim J."/>
            <person name="Meneus L."/>
            <person name="Mihai O."/>
            <person name="Mihalev A."/>
            <person name="Mihova T."/>
            <person name="Mittelman R."/>
            <person name="Mlenga V."/>
            <person name="Montmayeur A."/>
            <person name="Mulrain L."/>
            <person name="Navidi A."/>
            <person name="Naylor J."/>
            <person name="Negash T."/>
            <person name="Nguyen T."/>
            <person name="Nguyen N."/>
            <person name="Nicol R."/>
            <person name="Norbu C."/>
            <person name="Norbu N."/>
            <person name="Novod N."/>
            <person name="O'Neill B."/>
            <person name="Osman S."/>
            <person name="Markiewicz E."/>
            <person name="Oyono O.L."/>
            <person name="Patti C."/>
            <person name="Phunkhang P."/>
            <person name="Pierre F."/>
            <person name="Priest M."/>
            <person name="Raghuraman S."/>
            <person name="Rege F."/>
            <person name="Reyes R."/>
            <person name="Rise C."/>
            <person name="Rogov P."/>
            <person name="Ross K."/>
            <person name="Ryan E."/>
            <person name="Settipalli S."/>
            <person name="Shea T."/>
            <person name="Sherpa N."/>
            <person name="Shi L."/>
            <person name="Shih D."/>
            <person name="Sparrow T."/>
            <person name="Spaulding J."/>
            <person name="Stalker J."/>
            <person name="Stange-Thomann N."/>
            <person name="Stavropoulos S."/>
            <person name="Stone C."/>
            <person name="Strader C."/>
            <person name="Tesfaye S."/>
            <person name="Thomson T."/>
            <person name="Thoulutsang Y."/>
            <person name="Thoulutsang D."/>
            <person name="Topham K."/>
            <person name="Topping I."/>
            <person name="Tsamla T."/>
            <person name="Vassiliev H."/>
            <person name="Vo A."/>
            <person name="Wangchuk T."/>
            <person name="Wangdi T."/>
            <person name="Weiand M."/>
            <person name="Wilkinson J."/>
            <person name="Wilson A."/>
            <person name="Yadav S."/>
            <person name="Young G."/>
            <person name="Yu Q."/>
            <person name="Zembek L."/>
            <person name="Zhong D."/>
            <person name="Zimmer A."/>
            <person name="Zwirko Z."/>
            <person name="Jaffe D.B."/>
            <person name="Alvarez P."/>
            <person name="Brockman W."/>
            <person name="Butler J."/>
            <person name="Chin C."/>
            <person name="Gnerre S."/>
            <person name="MacCallum I."/>
            <person name="Graves J.A."/>
            <person name="Ponting C.P."/>
            <person name="Breen M."/>
            <person name="Samollow P.B."/>
            <person name="Lander E.S."/>
            <person name="Lindblad-Toh K."/>
        </authorList>
    </citation>
    <scope>NUCLEOTIDE SEQUENCE [LARGE SCALE GENOMIC DNA]</scope>
</reference>
<organism evidence="2 3">
    <name type="scientific">Monodelphis domestica</name>
    <name type="common">Gray short-tailed opossum</name>
    <dbReference type="NCBI Taxonomy" id="13616"/>
    <lineage>
        <taxon>Eukaryota</taxon>
        <taxon>Metazoa</taxon>
        <taxon>Chordata</taxon>
        <taxon>Craniata</taxon>
        <taxon>Vertebrata</taxon>
        <taxon>Euteleostomi</taxon>
        <taxon>Mammalia</taxon>
        <taxon>Metatheria</taxon>
        <taxon>Didelphimorphia</taxon>
        <taxon>Didelphidae</taxon>
        <taxon>Monodelphis</taxon>
    </lineage>
</organism>
<dbReference type="Proteomes" id="UP000002280">
    <property type="component" value="Chromosome 5"/>
</dbReference>
<feature type="signal peptide" evidence="1">
    <location>
        <begin position="1"/>
        <end position="19"/>
    </location>
</feature>
<evidence type="ECO:0008006" key="4">
    <source>
        <dbReference type="Google" id="ProtNLM"/>
    </source>
</evidence>
<dbReference type="InParanoid" id="A0A5F8GQ64"/>
<proteinExistence type="predicted"/>
<accession>A0A5F8GQ64</accession>
<keyword evidence="3" id="KW-1185">Reference proteome</keyword>
<keyword evidence="1" id="KW-0732">Signal</keyword>
<evidence type="ECO:0000256" key="1">
    <source>
        <dbReference type="SAM" id="SignalP"/>
    </source>
</evidence>
<sequence>MIVVFWMILIAGTMWKGYKYPPGGTQLEAGKEDPGEPMQL</sequence>
<feature type="chain" id="PRO_5023870622" description="SPTY2D1 opposite strand" evidence="1">
    <location>
        <begin position="20"/>
        <end position="40"/>
    </location>
</feature>
<dbReference type="Ensembl" id="ENSMODT00000053651.1">
    <property type="protein sequence ID" value="ENSMODP00000049838.1"/>
    <property type="gene ID" value="ENSMODG00000037593.1"/>
</dbReference>
<dbReference type="Bgee" id="ENSMODG00000037593">
    <property type="expression patterns" value="Expressed in spermatid and 20 other cell types or tissues"/>
</dbReference>
<evidence type="ECO:0000313" key="3">
    <source>
        <dbReference type="Proteomes" id="UP000002280"/>
    </source>
</evidence>
<dbReference type="AlphaFoldDB" id="A0A5F8GQ64"/>
<reference evidence="2" key="3">
    <citation type="submission" date="2025-09" db="UniProtKB">
        <authorList>
            <consortium name="Ensembl"/>
        </authorList>
    </citation>
    <scope>IDENTIFICATION</scope>
</reference>
<name>A0A5F8GQ64_MONDO</name>
<reference evidence="2" key="2">
    <citation type="submission" date="2025-08" db="UniProtKB">
        <authorList>
            <consortium name="Ensembl"/>
        </authorList>
    </citation>
    <scope>IDENTIFICATION</scope>
</reference>
<evidence type="ECO:0000313" key="2">
    <source>
        <dbReference type="Ensembl" id="ENSMODP00000049838.1"/>
    </source>
</evidence>
<protein>
    <recommendedName>
        <fullName evidence="4">SPTY2D1 opposite strand</fullName>
    </recommendedName>
</protein>